<feature type="domain" description="Methyl-accepting transducer" evidence="4">
    <location>
        <begin position="221"/>
        <end position="450"/>
    </location>
</feature>
<dbReference type="SUPFAM" id="SSF58104">
    <property type="entry name" value="Methyl-accepting chemotaxis protein (MCP) signaling domain"/>
    <property type="match status" value="1"/>
</dbReference>
<dbReference type="InterPro" id="IPR004089">
    <property type="entry name" value="MCPsignal_dom"/>
</dbReference>
<evidence type="ECO:0000256" key="2">
    <source>
        <dbReference type="ARBA" id="ARBA00029447"/>
    </source>
</evidence>
<keyword evidence="1" id="KW-0145">Chemotaxis</keyword>
<comment type="similarity">
    <text evidence="2">Belongs to the methyl-accepting chemotaxis (MCP) protein family.</text>
</comment>
<accession>A0ABU0ICE7</accession>
<organism evidence="5 6">
    <name type="scientific">Rhizobium paknamense</name>
    <dbReference type="NCBI Taxonomy" id="1206817"/>
    <lineage>
        <taxon>Bacteria</taxon>
        <taxon>Pseudomonadati</taxon>
        <taxon>Pseudomonadota</taxon>
        <taxon>Alphaproteobacteria</taxon>
        <taxon>Hyphomicrobiales</taxon>
        <taxon>Rhizobiaceae</taxon>
        <taxon>Rhizobium/Agrobacterium group</taxon>
        <taxon>Rhizobium</taxon>
    </lineage>
</organism>
<dbReference type="Proteomes" id="UP001235269">
    <property type="component" value="Unassembled WGS sequence"/>
</dbReference>
<name>A0ABU0ICE7_9HYPH</name>
<evidence type="ECO:0000259" key="4">
    <source>
        <dbReference type="PROSITE" id="PS50111"/>
    </source>
</evidence>
<reference evidence="5 6" key="1">
    <citation type="submission" date="2023-07" db="EMBL/GenBank/DDBJ databases">
        <title>Genomic Encyclopedia of Type Strains, Phase IV (KMG-IV): sequencing the most valuable type-strain genomes for metagenomic binning, comparative biology and taxonomic classification.</title>
        <authorList>
            <person name="Goeker M."/>
        </authorList>
    </citation>
    <scope>NUCLEOTIDE SEQUENCE [LARGE SCALE GENOMIC DNA]</scope>
    <source>
        <strain evidence="5 6">DSM 100301</strain>
    </source>
</reference>
<dbReference type="PRINTS" id="PR00260">
    <property type="entry name" value="CHEMTRNSDUCR"/>
</dbReference>
<keyword evidence="6" id="KW-1185">Reference proteome</keyword>
<dbReference type="EMBL" id="JAUSWH010000003">
    <property type="protein sequence ID" value="MDQ0454914.1"/>
    <property type="molecule type" value="Genomic_DNA"/>
</dbReference>
<dbReference type="PROSITE" id="PS50111">
    <property type="entry name" value="CHEMOTAXIS_TRANSDUC_2"/>
    <property type="match status" value="1"/>
</dbReference>
<dbReference type="PANTHER" id="PTHR43531">
    <property type="entry name" value="PROTEIN ICFG"/>
    <property type="match status" value="1"/>
</dbReference>
<dbReference type="RefSeq" id="WP_307157123.1">
    <property type="nucleotide sequence ID" value="NZ_JAUSWH010000003.1"/>
</dbReference>
<dbReference type="SMART" id="SM00283">
    <property type="entry name" value="MA"/>
    <property type="match status" value="1"/>
</dbReference>
<evidence type="ECO:0000256" key="3">
    <source>
        <dbReference type="PROSITE-ProRule" id="PRU00284"/>
    </source>
</evidence>
<evidence type="ECO:0000313" key="5">
    <source>
        <dbReference type="EMBL" id="MDQ0454914.1"/>
    </source>
</evidence>
<protein>
    <submittedName>
        <fullName evidence="5">Methyl-accepting chemotaxis protein</fullName>
    </submittedName>
</protein>
<sequence length="483" mass="52006">MERIEDQIKTWSADRQRIGGEVSAVLEPVLKSVLLKAYAAVGQPMADLPNELYQTELKKFKHICTGDFSETYFRNQAEIARNVAKTTSITGYLLGYSTYAADLLTQLVKRARWKGGKRDVYIRSLMESIFSEVAVAVHCVMSDMAEAAAKERAEFDRLQATEAEADRLTMEVLKKALTALASGDLSYRVTDHLPAKSETARLNLNHATETLDLAMQKISATVEDIRNGMEEIATSTGNLSRRTEQQAASLEETAAALDQITATVRRTSEGAVQATQTASSARQDATQSGQIMRDAEAAMSEIAASSGQISQIVSVIDEIAFQTNLLALNAGVEAARAGDAGKGFAVVASEVRALAQRSAEAAKEIRSLIATSSEQVQRGVTLVESTSQTLGGIVTKVAEIDRLIAEIASSAAEQANGLREINSAVNQMDQVTQQNAAMVEESTAAVSEIRNRSNDLAALIDRFSLSGHAVQSQQAVTPRRFAA</sequence>
<dbReference type="CDD" id="cd11386">
    <property type="entry name" value="MCP_signal"/>
    <property type="match status" value="1"/>
</dbReference>
<evidence type="ECO:0000313" key="6">
    <source>
        <dbReference type="Proteomes" id="UP001235269"/>
    </source>
</evidence>
<dbReference type="Gene3D" id="1.10.287.950">
    <property type="entry name" value="Methyl-accepting chemotaxis protein"/>
    <property type="match status" value="1"/>
</dbReference>
<dbReference type="InterPro" id="IPR004090">
    <property type="entry name" value="Chemotax_Me-accpt_rcpt"/>
</dbReference>
<keyword evidence="3" id="KW-0807">Transducer</keyword>
<evidence type="ECO:0000256" key="1">
    <source>
        <dbReference type="ARBA" id="ARBA00022500"/>
    </source>
</evidence>
<dbReference type="Pfam" id="PF00015">
    <property type="entry name" value="MCPsignal"/>
    <property type="match status" value="1"/>
</dbReference>
<dbReference type="InterPro" id="IPR051310">
    <property type="entry name" value="MCP_chemotaxis"/>
</dbReference>
<dbReference type="PANTHER" id="PTHR43531:SF11">
    <property type="entry name" value="METHYL-ACCEPTING CHEMOTAXIS PROTEIN 3"/>
    <property type="match status" value="1"/>
</dbReference>
<gene>
    <name evidence="5" type="ORF">QO005_001244</name>
</gene>
<proteinExistence type="inferred from homology"/>
<comment type="caution">
    <text evidence="5">The sequence shown here is derived from an EMBL/GenBank/DDBJ whole genome shotgun (WGS) entry which is preliminary data.</text>
</comment>